<feature type="compositionally biased region" description="Polar residues" evidence="1">
    <location>
        <begin position="152"/>
        <end position="173"/>
    </location>
</feature>
<feature type="region of interest" description="Disordered" evidence="1">
    <location>
        <begin position="145"/>
        <end position="173"/>
    </location>
</feature>
<evidence type="ECO:0000256" key="1">
    <source>
        <dbReference type="SAM" id="MobiDB-lite"/>
    </source>
</evidence>
<evidence type="ECO:0000313" key="2">
    <source>
        <dbReference type="EMBL" id="GBF41495.1"/>
    </source>
</evidence>
<keyword evidence="3" id="KW-1185">Reference proteome</keyword>
<sequence length="173" mass="20373">MKQVRFPFIILSLCIFVMFPINAEDLDLQTYLKIKEILSNSHHQEEGEVYKERIGKVIDLPLPYLIKIAQSKDNYVFIRARAIRLMELYQNPTSQVALEKTIEDSHENSHLRKLAINTYSRFSKIDPNRQTQFIKKFESDKELGPVVKNTKKNNLNPKQNQIDPNKLKQMNRN</sequence>
<protein>
    <recommendedName>
        <fullName evidence="4">HEAT repeat protein</fullName>
    </recommendedName>
</protein>
<dbReference type="Proteomes" id="UP000245206">
    <property type="component" value="Unassembled WGS sequence"/>
</dbReference>
<name>A0A2P2DAA0_9LEPT</name>
<accession>A0A2P2DAA0</accession>
<evidence type="ECO:0000313" key="3">
    <source>
        <dbReference type="Proteomes" id="UP000245206"/>
    </source>
</evidence>
<dbReference type="RefSeq" id="WP_108958695.1">
    <property type="nucleotide sequence ID" value="NZ_BFAZ01000004.1"/>
</dbReference>
<dbReference type="EMBL" id="BFAZ01000004">
    <property type="protein sequence ID" value="GBF41495.1"/>
    <property type="molecule type" value="Genomic_DNA"/>
</dbReference>
<organism evidence="2 3">
    <name type="scientific">Leptospira ellinghausenii</name>
    <dbReference type="NCBI Taxonomy" id="1917822"/>
    <lineage>
        <taxon>Bacteria</taxon>
        <taxon>Pseudomonadati</taxon>
        <taxon>Spirochaetota</taxon>
        <taxon>Spirochaetia</taxon>
        <taxon>Leptospirales</taxon>
        <taxon>Leptospiraceae</taxon>
        <taxon>Leptospira</taxon>
    </lineage>
</organism>
<dbReference type="AlphaFoldDB" id="A0A2P2DAA0"/>
<dbReference type="OrthoDB" id="328734at2"/>
<proteinExistence type="predicted"/>
<evidence type="ECO:0008006" key="4">
    <source>
        <dbReference type="Google" id="ProtNLM"/>
    </source>
</evidence>
<comment type="caution">
    <text evidence="2">The sequence shown here is derived from an EMBL/GenBank/DDBJ whole genome shotgun (WGS) entry which is preliminary data.</text>
</comment>
<reference evidence="3" key="1">
    <citation type="journal article" date="2019" name="Microbiol. Immunol.">
        <title>Molecular and phenotypic characterization of Leptospira johnsonii sp. nov., Leptospira ellinghausenii sp. nov. and Leptospira ryugenii sp. nov. isolated from soil and water in Japan.</title>
        <authorList>
            <person name="Masuzawa T."/>
            <person name="Saito M."/>
            <person name="Nakao R."/>
            <person name="Nikaido Y."/>
            <person name="Matsumoto M."/>
            <person name="Ogawa M."/>
            <person name="Yokoyama M."/>
            <person name="Hidaka Y."/>
            <person name="Tomita J."/>
            <person name="Sakakibara K."/>
            <person name="Suzuki K."/>
            <person name="Yasuda S."/>
            <person name="Sato H."/>
            <person name="Yamaguchi M."/>
            <person name="Yoshida S.I."/>
            <person name="Koizumi N."/>
            <person name="Kawamura Y."/>
        </authorList>
    </citation>
    <scope>NUCLEOTIDE SEQUENCE [LARGE SCALE GENOMIC DNA]</scope>
    <source>
        <strain evidence="3">E18</strain>
    </source>
</reference>
<gene>
    <name evidence="2" type="ORF">LPTSP2_07720</name>
</gene>